<feature type="transmembrane region" description="Helical" evidence="1">
    <location>
        <begin position="20"/>
        <end position="41"/>
    </location>
</feature>
<keyword evidence="3" id="KW-1185">Reference proteome</keyword>
<organism evidence="2 3">
    <name type="scientific">Kiritimatiella glycovorans</name>
    <dbReference type="NCBI Taxonomy" id="1307763"/>
    <lineage>
        <taxon>Bacteria</taxon>
        <taxon>Pseudomonadati</taxon>
        <taxon>Kiritimatiellota</taxon>
        <taxon>Kiritimatiellia</taxon>
        <taxon>Kiritimatiellales</taxon>
        <taxon>Kiritimatiellaceae</taxon>
        <taxon>Kiritimatiella</taxon>
    </lineage>
</organism>
<dbReference type="KEGG" id="vbl:L21SP4_01764"/>
<dbReference type="EMBL" id="CP010904">
    <property type="protein sequence ID" value="AKJ65002.1"/>
    <property type="molecule type" value="Genomic_DNA"/>
</dbReference>
<evidence type="ECO:0000256" key="1">
    <source>
        <dbReference type="SAM" id="Phobius"/>
    </source>
</evidence>
<keyword evidence="1" id="KW-0812">Transmembrane</keyword>
<protein>
    <recommendedName>
        <fullName evidence="4">Cell division protein FtsL</fullName>
    </recommendedName>
</protein>
<name>A0A0G3EHV2_9BACT</name>
<evidence type="ECO:0000313" key="2">
    <source>
        <dbReference type="EMBL" id="AKJ65002.1"/>
    </source>
</evidence>
<reference evidence="2 3" key="2">
    <citation type="journal article" date="2016" name="ISME J.">
        <title>Characterization of the first cultured representative of Verrucomicrobia subdivision 5 indicates the proposal of a novel phylum.</title>
        <authorList>
            <person name="Spring S."/>
            <person name="Bunk B."/>
            <person name="Sproer C."/>
            <person name="Schumann P."/>
            <person name="Rohde M."/>
            <person name="Tindall B.J."/>
            <person name="Klenk H.P."/>
        </authorList>
    </citation>
    <scope>NUCLEOTIDE SEQUENCE [LARGE SCALE GENOMIC DNA]</scope>
    <source>
        <strain evidence="2 3">L21-Fru-AB</strain>
    </source>
</reference>
<sequence>MKKKRRNRRRSSRRRSGPVWVVSLALFLVAGAALGFVYLWLNLRCDSLGSRITRMETRYETLAKELSNEQDRWANLITPANFQRILHSHDLRMVRPRADRVVRVIHPFDGDQRVVSLARSDAGSGRRMQYE</sequence>
<keyword evidence="1" id="KW-0472">Membrane</keyword>
<gene>
    <name evidence="2" type="ORF">L21SP4_01764</name>
</gene>
<reference evidence="3" key="1">
    <citation type="submission" date="2015-02" db="EMBL/GenBank/DDBJ databases">
        <title>Description and complete genome sequence of the first cultured representative of the subdivision 5 of the Verrucomicrobia phylum.</title>
        <authorList>
            <person name="Spring S."/>
            <person name="Bunk B."/>
            <person name="Sproer C."/>
            <person name="Klenk H.-P."/>
        </authorList>
    </citation>
    <scope>NUCLEOTIDE SEQUENCE [LARGE SCALE GENOMIC DNA]</scope>
    <source>
        <strain evidence="3">L21-Fru-AB</strain>
    </source>
</reference>
<evidence type="ECO:0000313" key="3">
    <source>
        <dbReference type="Proteomes" id="UP000035268"/>
    </source>
</evidence>
<dbReference type="AlphaFoldDB" id="A0A0G3EHV2"/>
<dbReference type="Proteomes" id="UP000035268">
    <property type="component" value="Chromosome"/>
</dbReference>
<accession>A0A0G3EHV2</accession>
<keyword evidence="1" id="KW-1133">Transmembrane helix</keyword>
<dbReference type="STRING" id="1307763.L21SP4_01764"/>
<evidence type="ECO:0008006" key="4">
    <source>
        <dbReference type="Google" id="ProtNLM"/>
    </source>
</evidence>
<dbReference type="RefSeq" id="WP_052882274.1">
    <property type="nucleotide sequence ID" value="NZ_CP010904.1"/>
</dbReference>
<proteinExistence type="predicted"/>